<evidence type="ECO:0000256" key="4">
    <source>
        <dbReference type="ARBA" id="ARBA00023136"/>
    </source>
</evidence>
<dbReference type="AlphaFoldDB" id="A0A1Y1YYQ4"/>
<feature type="transmembrane region" description="Helical" evidence="5">
    <location>
        <begin position="377"/>
        <end position="398"/>
    </location>
</feature>
<dbReference type="InterPro" id="IPR014710">
    <property type="entry name" value="RmlC-like_jellyroll"/>
</dbReference>
<evidence type="ECO:0000256" key="5">
    <source>
        <dbReference type="SAM" id="Phobius"/>
    </source>
</evidence>
<protein>
    <recommendedName>
        <fullName evidence="10">STAS domain-containing protein</fullName>
    </recommendedName>
</protein>
<comment type="caution">
    <text evidence="8">The sequence shown here is derived from an EMBL/GenBank/DDBJ whole genome shotgun (WGS) entry which is preliminary data.</text>
</comment>
<dbReference type="PANTHER" id="PTHR43310">
    <property type="entry name" value="SULFATE TRANSPORTER YBAR-RELATED"/>
    <property type="match status" value="1"/>
</dbReference>
<evidence type="ECO:0000256" key="3">
    <source>
        <dbReference type="ARBA" id="ARBA00022989"/>
    </source>
</evidence>
<dbReference type="Pfam" id="PF00916">
    <property type="entry name" value="Sulfate_transp"/>
    <property type="match status" value="1"/>
</dbReference>
<dbReference type="EMBL" id="MCOG01000482">
    <property type="protein sequence ID" value="ORY03076.1"/>
    <property type="molecule type" value="Genomic_DNA"/>
</dbReference>
<feature type="transmembrane region" description="Helical" evidence="5">
    <location>
        <begin position="443"/>
        <end position="463"/>
    </location>
</feature>
<feature type="transmembrane region" description="Helical" evidence="5">
    <location>
        <begin position="341"/>
        <end position="365"/>
    </location>
</feature>
<comment type="subcellular location">
    <subcellularLocation>
        <location evidence="1">Membrane</location>
        <topology evidence="1">Multi-pass membrane protein</topology>
    </subcellularLocation>
</comment>
<feature type="domain" description="STAS" evidence="7">
    <location>
        <begin position="709"/>
        <end position="820"/>
    </location>
</feature>
<dbReference type="Gene3D" id="3.30.750.24">
    <property type="entry name" value="STAS domain"/>
    <property type="match status" value="1"/>
</dbReference>
<keyword evidence="3 5" id="KW-1133">Transmembrane helix</keyword>
<dbReference type="Proteomes" id="UP000193920">
    <property type="component" value="Unassembled WGS sequence"/>
</dbReference>
<feature type="domain" description="Cyclic nucleotide-binding" evidence="6">
    <location>
        <begin position="943"/>
        <end position="1032"/>
    </location>
</feature>
<evidence type="ECO:0000259" key="7">
    <source>
        <dbReference type="PROSITE" id="PS50801"/>
    </source>
</evidence>
<dbReference type="GO" id="GO:0016020">
    <property type="term" value="C:membrane"/>
    <property type="evidence" value="ECO:0007669"/>
    <property type="project" value="UniProtKB-SubCell"/>
</dbReference>
<dbReference type="SUPFAM" id="SSF52091">
    <property type="entry name" value="SpoIIaa-like"/>
    <property type="match status" value="1"/>
</dbReference>
<organism evidence="8 9">
    <name type="scientific">Neocallimastix californiae</name>
    <dbReference type="NCBI Taxonomy" id="1754190"/>
    <lineage>
        <taxon>Eukaryota</taxon>
        <taxon>Fungi</taxon>
        <taxon>Fungi incertae sedis</taxon>
        <taxon>Chytridiomycota</taxon>
        <taxon>Chytridiomycota incertae sedis</taxon>
        <taxon>Neocallimastigomycetes</taxon>
        <taxon>Neocallimastigales</taxon>
        <taxon>Neocallimastigaceae</taxon>
        <taxon>Neocallimastix</taxon>
    </lineage>
</organism>
<evidence type="ECO:0008006" key="10">
    <source>
        <dbReference type="Google" id="ProtNLM"/>
    </source>
</evidence>
<evidence type="ECO:0000313" key="9">
    <source>
        <dbReference type="Proteomes" id="UP000193920"/>
    </source>
</evidence>
<dbReference type="PANTHER" id="PTHR43310:SF4">
    <property type="entry name" value="AFR304WP"/>
    <property type="match status" value="1"/>
</dbReference>
<dbReference type="CDD" id="cd00038">
    <property type="entry name" value="CAP_ED"/>
    <property type="match status" value="1"/>
</dbReference>
<evidence type="ECO:0000313" key="8">
    <source>
        <dbReference type="EMBL" id="ORY03076.1"/>
    </source>
</evidence>
<evidence type="ECO:0000259" key="6">
    <source>
        <dbReference type="PROSITE" id="PS50042"/>
    </source>
</evidence>
<feature type="transmembrane region" description="Helical" evidence="5">
    <location>
        <begin position="605"/>
        <end position="622"/>
    </location>
</feature>
<dbReference type="InterPro" id="IPR000595">
    <property type="entry name" value="cNMP-bd_dom"/>
</dbReference>
<evidence type="ECO:0000256" key="2">
    <source>
        <dbReference type="ARBA" id="ARBA00022692"/>
    </source>
</evidence>
<evidence type="ECO:0000256" key="1">
    <source>
        <dbReference type="ARBA" id="ARBA00004141"/>
    </source>
</evidence>
<reference evidence="8 9" key="1">
    <citation type="submission" date="2016-08" db="EMBL/GenBank/DDBJ databases">
        <title>A Parts List for Fungal Cellulosomes Revealed by Comparative Genomics.</title>
        <authorList>
            <consortium name="DOE Joint Genome Institute"/>
            <person name="Haitjema C.H."/>
            <person name="Gilmore S.P."/>
            <person name="Henske J.K."/>
            <person name="Solomon K.V."/>
            <person name="De Groot R."/>
            <person name="Kuo A."/>
            <person name="Mondo S.J."/>
            <person name="Salamov A.A."/>
            <person name="Labutti K."/>
            <person name="Zhao Z."/>
            <person name="Chiniquy J."/>
            <person name="Barry K."/>
            <person name="Brewer H.M."/>
            <person name="Purvine S.O."/>
            <person name="Wright A.T."/>
            <person name="Boxma B."/>
            <person name="Van Alen T."/>
            <person name="Hackstein J.H."/>
            <person name="Baker S.E."/>
            <person name="Grigoriev I.V."/>
            <person name="O'Malley M.A."/>
        </authorList>
    </citation>
    <scope>NUCLEOTIDE SEQUENCE [LARGE SCALE GENOMIC DNA]</scope>
    <source>
        <strain evidence="8 9">G1</strain>
    </source>
</reference>
<dbReference type="CDD" id="cd07042">
    <property type="entry name" value="STAS_SulP_like_sulfate_transporter"/>
    <property type="match status" value="1"/>
</dbReference>
<dbReference type="InterPro" id="IPR011547">
    <property type="entry name" value="SLC26A/SulP_dom"/>
</dbReference>
<dbReference type="SUPFAM" id="SSF51206">
    <property type="entry name" value="cAMP-binding domain-like"/>
    <property type="match status" value="1"/>
</dbReference>
<dbReference type="Gene3D" id="2.60.120.10">
    <property type="entry name" value="Jelly Rolls"/>
    <property type="match status" value="1"/>
</dbReference>
<dbReference type="InterPro" id="IPR052706">
    <property type="entry name" value="Membrane-Transporter-like"/>
</dbReference>
<dbReference type="Pfam" id="PF01740">
    <property type="entry name" value="STAS"/>
    <property type="match status" value="1"/>
</dbReference>
<keyword evidence="4 5" id="KW-0472">Membrane</keyword>
<sequence length="1050" mass="119289">MEHQNSSNKNEIYQEPQVDTTHVFNNEFEEEHEHDKSLISPEKVRHETLSWIDREFNSDLRSSEGINNEGNPSEIKVISSNNKGDEKYTEISNKNNKRRSLFRYFSSPSKLLNNNTNIYSGDYLNPLSPSKFNTIKELPTTNEPKEQSPVNHQYSYYGTFSNPTENQNYSYESLSTNLNNKRYGDSSNERFLIDNDFNKSMHNSYYSDKENLSPMALSINTNLTNANETTPLTVPPFSSTTLNSSNEPKAVLLGVLLNLLDSLSYGIIIFPKHETMPSTYVQSGISMFLVSTVVAQSVYASGISKFKGGNGSMMIEVMPFLHIICQRVIDNIGADKPKEIIATIMVAYVISTLLTGIVFYLLGLFKLGNVMSFFPRHILIGCIGGIGLFLLQTGIEIITGYSFELDLSYIKNIFTTPTLPIWLVSMTLALGLSIVHTKIHHPLLVPTFFITLPIIFYIIVWIGKFNLDHLREQGWLFNLISDDGHGDVPFYTFWTYYDFKATQWSVIPYTLSTIFALVFFGILHVPINVPALSVSVNTEVDINNELKIHGYTNFISGLIGSLQNYLVYSNSVLFIRSGGGSNVAGFMLGVGTFALLVVGTSFIKYVPTIIVGGLIFHLGFDLMKEALIDTFKTVSTIEYVTIVLIVICMDIWGFTEGIIVGIIVACIFFIITLSRRRIIRSVHSGADLPSTVYRLKSQRTFLNDAGIQIKVIRFQGFIFFGTFQQINDFINNMIIKTETYSIQYIIFDFKLVNGMDYSASEAFIKIKSNLKKRKIYLILCNVQPNSIDPLNRVGFLSNIDGEDNEYFKYFTNYDSAIEWCENMLLESQYDASKRAYLLKTLEDGSTRLLLTRENNQSNHGSSSVYSMLQYSPSPITPISECTSIVKTNINEFAQPLKLLIHTLLNENYEVGMNVFVELTRYFKCFEIDKDKVLWDKNTRVIENQIYIVESGQALLYIVHENSNHIVKEKIIGTLIPYSVIGEVEFFSKIHHRTKLVAQGGSKLWSIDYTNYENLCNSHPEVALKFIQLILQCSSGRMENMLKHDFIKTLY</sequence>
<gene>
    <name evidence="8" type="ORF">LY90DRAFT_709384</name>
</gene>
<keyword evidence="2 5" id="KW-0812">Transmembrane</keyword>
<dbReference type="InterPro" id="IPR018490">
    <property type="entry name" value="cNMP-bd_dom_sf"/>
</dbReference>
<feature type="transmembrane region" description="Helical" evidence="5">
    <location>
        <begin position="580"/>
        <end position="599"/>
    </location>
</feature>
<dbReference type="InterPro" id="IPR002645">
    <property type="entry name" value="STAS_dom"/>
</dbReference>
<name>A0A1Y1YYQ4_9FUNG</name>
<dbReference type="InterPro" id="IPR036513">
    <property type="entry name" value="STAS_dom_sf"/>
</dbReference>
<keyword evidence="9" id="KW-1185">Reference proteome</keyword>
<dbReference type="STRING" id="1754190.A0A1Y1YYQ4"/>
<feature type="transmembrane region" description="Helical" evidence="5">
    <location>
        <begin position="658"/>
        <end position="674"/>
    </location>
</feature>
<dbReference type="Pfam" id="PF00027">
    <property type="entry name" value="cNMP_binding"/>
    <property type="match status" value="1"/>
</dbReference>
<feature type="transmembrane region" description="Helical" evidence="5">
    <location>
        <begin position="419"/>
        <end position="437"/>
    </location>
</feature>
<dbReference type="OrthoDB" id="409725at2759"/>
<accession>A0A1Y1YYQ4</accession>
<dbReference type="PROSITE" id="PS50801">
    <property type="entry name" value="STAS"/>
    <property type="match status" value="1"/>
</dbReference>
<dbReference type="PROSITE" id="PS50042">
    <property type="entry name" value="CNMP_BINDING_3"/>
    <property type="match status" value="1"/>
</dbReference>
<feature type="transmembrane region" description="Helical" evidence="5">
    <location>
        <begin position="506"/>
        <end position="528"/>
    </location>
</feature>
<proteinExistence type="predicted"/>